<reference evidence="2 3" key="1">
    <citation type="submission" date="2019-02" db="EMBL/GenBank/DDBJ databases">
        <title>Sequencing the genomes of 1000 actinobacteria strains.</title>
        <authorList>
            <person name="Klenk H.-P."/>
        </authorList>
    </citation>
    <scope>NUCLEOTIDE SEQUENCE [LARGE SCALE GENOMIC DNA]</scope>
    <source>
        <strain evidence="2 3">DSM 44509</strain>
    </source>
</reference>
<dbReference type="EMBL" id="SHKV01000001">
    <property type="protein sequence ID" value="RZU33030.1"/>
    <property type="molecule type" value="Genomic_DNA"/>
</dbReference>
<dbReference type="Pfam" id="PF08310">
    <property type="entry name" value="LGFP"/>
    <property type="match status" value="13"/>
</dbReference>
<dbReference type="InterPro" id="IPR013207">
    <property type="entry name" value="LGFP"/>
</dbReference>
<protein>
    <submittedName>
        <fullName evidence="2">LGFP repeat-containing protein</fullName>
    </submittedName>
</protein>
<evidence type="ECO:0000313" key="3">
    <source>
        <dbReference type="Proteomes" id="UP000292507"/>
    </source>
</evidence>
<proteinExistence type="predicted"/>
<sequence>MTALRRMALLALGAVCGIGILVAPSPDGPAAPGLQEAADTGQFRPGNIISDQLFYDGAAMSPADVQFFLESKNPRCVPASDGTPCLQDARQDTYTRPADANCPGTYVGAPAETAATIIAKVGAACGISQRVLLVILQKEQGLVTLSGNNLTARRYERAMGYACPDTAPCNPAYAHLFNQVYSAAARYRYYAGNADQFNHRAGRVNTVRFHPDAGCGSTQLFIENAATAGLYNYTPYQPNAAALAAGKGTGDACSAYGNRNFWIYYTDWFGSTQVPGASEVTGRYARTGGQDGPLGAIKTNVVCGLPAGGCFQTYAAGAIYWSPATGARILSGPVRDRWAAAGWERGALGYPVGDPSCGLRDGGCFQHFQGGSIYWSPATGARVLSVEVRDRWGAAGWENGALGYPVSDVGSLKEGGRFVHFQGGSIYWSPGTGARIVSGVVRDRWAASGWENGPLGYPVGDVTRLADGGMFAHFQRGSVYWSSGTGARLMLSPVRDRWGSAGWENGALGYPVTDQVATPGGAGQVVQFQRGWIYWSADGGARVVGGAVRDAWLAAGGDAGDLGMPIADAGRTADGVAEFGRFSGGAVYLHPDLGTRVVPGPVVTAWDSAGGIGGPLGYPVADAVATSAGVVMAFQGGEVYAASGTGHALHGAVRDRYNAAGGPEGELGYPTTGVRALSDGGTFAHFQNGSIYWTQATGARIVSGPVRDRWAAAGWQTGVLGYPTGEVRELADGGTVTAFQGGSVYWSQATGARLVSGAVLDRFSAAGGPGGSLGYPTTDVTALAGGGRFAHFQGGSVYWTQATGARVVSGAVRDRWAAGGWENGVLGFPTTDVTALAGGGRFAHFQGGSVYWTQATGARVVSGAVRDRWAAGGWENGVLGFPTTDVTALAGGGRFAHFQGGSVYWTQGTGARVVSGAVRDRWAAGGWENGVLGYPTTDVTALAGGGRFAHFQGGSVYWTSTTGARLVRGAIRDAWAAAGWENGRLGYPTADPETVSGGTRQTFQGGTITAVNGRTSVTYK</sequence>
<organism evidence="2 3">
    <name type="scientific">Blastococcus saxobsidens</name>
    <dbReference type="NCBI Taxonomy" id="138336"/>
    <lineage>
        <taxon>Bacteria</taxon>
        <taxon>Bacillati</taxon>
        <taxon>Actinomycetota</taxon>
        <taxon>Actinomycetes</taxon>
        <taxon>Geodermatophilales</taxon>
        <taxon>Geodermatophilaceae</taxon>
        <taxon>Blastococcus</taxon>
    </lineage>
</organism>
<dbReference type="OrthoDB" id="9764271at2"/>
<gene>
    <name evidence="2" type="ORF">BKA19_2745</name>
</gene>
<feature type="signal peptide" evidence="1">
    <location>
        <begin position="1"/>
        <end position="23"/>
    </location>
</feature>
<name>A0A4Q7Y7W2_9ACTN</name>
<comment type="caution">
    <text evidence="2">The sequence shown here is derived from an EMBL/GenBank/DDBJ whole genome shotgun (WGS) entry which is preliminary data.</text>
</comment>
<feature type="chain" id="PRO_5039478581" evidence="1">
    <location>
        <begin position="24"/>
        <end position="1020"/>
    </location>
</feature>
<dbReference type="Proteomes" id="UP000292507">
    <property type="component" value="Unassembled WGS sequence"/>
</dbReference>
<dbReference type="AlphaFoldDB" id="A0A4Q7Y7W2"/>
<keyword evidence="3" id="KW-1185">Reference proteome</keyword>
<accession>A0A4Q7Y7W2</accession>
<evidence type="ECO:0000256" key="1">
    <source>
        <dbReference type="SAM" id="SignalP"/>
    </source>
</evidence>
<dbReference type="RefSeq" id="WP_130504253.1">
    <property type="nucleotide sequence ID" value="NZ_SHKV01000001.1"/>
</dbReference>
<keyword evidence="1" id="KW-0732">Signal</keyword>
<evidence type="ECO:0000313" key="2">
    <source>
        <dbReference type="EMBL" id="RZU33030.1"/>
    </source>
</evidence>